<dbReference type="EMBL" id="NEVH01005287">
    <property type="protein sequence ID" value="PNF38948.1"/>
    <property type="molecule type" value="Genomic_DNA"/>
</dbReference>
<sequence length="293" mass="34999">MFAFTEAKPGLAMIKLQLKAEIDRESDGTTDPEPDDEQDSMALNTEREGSVVEQEDLLWHVAFLEVEIKAEDDIWSNAAETMKVDMDCVTRDEQHGVHLKDLNGVGKMTCNEYVELNTERRGPRKHFTRNMSEEKLEKRRERDRLRKRRYGASRSQDAIARERERIRLNRRKIRVSLKYEEIKRQRETERTHTKFPDLSEGDGIEMWYERIRKYKRKPVAALTSQQLERQRERNRTYMRKYRASLSAEELERRREKDRLQKRKAREVIKHQKQDITHSKLQCLVTVHEGGLMK</sequence>
<dbReference type="STRING" id="105785.A0A2J7RDP9"/>
<accession>A0A2J7RDP9</accession>
<name>A0A2J7RDP9_9NEOP</name>
<protein>
    <submittedName>
        <fullName evidence="2">Uncharacterized protein</fullName>
    </submittedName>
</protein>
<dbReference type="InParanoid" id="A0A2J7RDP9"/>
<evidence type="ECO:0000313" key="3">
    <source>
        <dbReference type="Proteomes" id="UP000235965"/>
    </source>
</evidence>
<gene>
    <name evidence="2" type="ORF">B7P43_G07037</name>
</gene>
<keyword evidence="3" id="KW-1185">Reference proteome</keyword>
<organism evidence="2 3">
    <name type="scientific">Cryptotermes secundus</name>
    <dbReference type="NCBI Taxonomy" id="105785"/>
    <lineage>
        <taxon>Eukaryota</taxon>
        <taxon>Metazoa</taxon>
        <taxon>Ecdysozoa</taxon>
        <taxon>Arthropoda</taxon>
        <taxon>Hexapoda</taxon>
        <taxon>Insecta</taxon>
        <taxon>Pterygota</taxon>
        <taxon>Neoptera</taxon>
        <taxon>Polyneoptera</taxon>
        <taxon>Dictyoptera</taxon>
        <taxon>Blattodea</taxon>
        <taxon>Blattoidea</taxon>
        <taxon>Termitoidae</taxon>
        <taxon>Kalotermitidae</taxon>
        <taxon>Cryptotermitinae</taxon>
        <taxon>Cryptotermes</taxon>
    </lineage>
</organism>
<evidence type="ECO:0000313" key="2">
    <source>
        <dbReference type="EMBL" id="PNF38948.1"/>
    </source>
</evidence>
<dbReference type="AlphaFoldDB" id="A0A2J7RDP9"/>
<evidence type="ECO:0000256" key="1">
    <source>
        <dbReference type="SAM" id="MobiDB-lite"/>
    </source>
</evidence>
<proteinExistence type="predicted"/>
<feature type="region of interest" description="Disordered" evidence="1">
    <location>
        <begin position="124"/>
        <end position="156"/>
    </location>
</feature>
<reference evidence="2 3" key="1">
    <citation type="submission" date="2017-12" db="EMBL/GenBank/DDBJ databases">
        <title>Hemimetabolous genomes reveal molecular basis of termite eusociality.</title>
        <authorList>
            <person name="Harrison M.C."/>
            <person name="Jongepier E."/>
            <person name="Robertson H.M."/>
            <person name="Arning N."/>
            <person name="Bitard-Feildel T."/>
            <person name="Chao H."/>
            <person name="Childers C.P."/>
            <person name="Dinh H."/>
            <person name="Doddapaneni H."/>
            <person name="Dugan S."/>
            <person name="Gowin J."/>
            <person name="Greiner C."/>
            <person name="Han Y."/>
            <person name="Hu H."/>
            <person name="Hughes D.S.T."/>
            <person name="Huylmans A.-K."/>
            <person name="Kemena C."/>
            <person name="Kremer L.P.M."/>
            <person name="Lee S.L."/>
            <person name="Lopez-Ezquerra A."/>
            <person name="Mallet L."/>
            <person name="Monroy-Kuhn J.M."/>
            <person name="Moser A."/>
            <person name="Murali S.C."/>
            <person name="Muzny D.M."/>
            <person name="Otani S."/>
            <person name="Piulachs M.-D."/>
            <person name="Poelchau M."/>
            <person name="Qu J."/>
            <person name="Schaub F."/>
            <person name="Wada-Katsumata A."/>
            <person name="Worley K.C."/>
            <person name="Xie Q."/>
            <person name="Ylla G."/>
            <person name="Poulsen M."/>
            <person name="Gibbs R.A."/>
            <person name="Schal C."/>
            <person name="Richards S."/>
            <person name="Belles X."/>
            <person name="Korb J."/>
            <person name="Bornberg-Bauer E."/>
        </authorList>
    </citation>
    <scope>NUCLEOTIDE SEQUENCE [LARGE SCALE GENOMIC DNA]</scope>
    <source>
        <tissue evidence="2">Whole body</tissue>
    </source>
</reference>
<dbReference type="Proteomes" id="UP000235965">
    <property type="component" value="Unassembled WGS sequence"/>
</dbReference>
<comment type="caution">
    <text evidence="2">The sequence shown here is derived from an EMBL/GenBank/DDBJ whole genome shotgun (WGS) entry which is preliminary data.</text>
</comment>
<dbReference type="OrthoDB" id="10547066at2759"/>
<feature type="compositionally biased region" description="Basic and acidic residues" evidence="1">
    <location>
        <begin position="131"/>
        <end position="144"/>
    </location>
</feature>